<evidence type="ECO:0000256" key="3">
    <source>
        <dbReference type="ARBA" id="ARBA00022989"/>
    </source>
</evidence>
<dbReference type="RefSeq" id="WP_093516665.1">
    <property type="nucleotide sequence ID" value="NZ_FOSK01000001.1"/>
</dbReference>
<evidence type="ECO:0000256" key="4">
    <source>
        <dbReference type="ARBA" id="ARBA00023136"/>
    </source>
</evidence>
<keyword evidence="7" id="KW-1185">Reference proteome</keyword>
<evidence type="ECO:0000256" key="2">
    <source>
        <dbReference type="ARBA" id="ARBA00022692"/>
    </source>
</evidence>
<dbReference type="EMBL" id="FOSK01000001">
    <property type="protein sequence ID" value="SFJ99398.1"/>
    <property type="molecule type" value="Genomic_DNA"/>
</dbReference>
<gene>
    <name evidence="6" type="ORF">SAMN04488518_101657</name>
</gene>
<keyword evidence="4 5" id="KW-0472">Membrane</keyword>
<feature type="transmembrane region" description="Helical" evidence="5">
    <location>
        <begin position="17"/>
        <end position="36"/>
    </location>
</feature>
<comment type="caution">
    <text evidence="6">The sequence shown here is derived from an EMBL/GenBank/DDBJ whole genome shotgun (WGS) entry which is preliminary data.</text>
</comment>
<evidence type="ECO:0000313" key="6">
    <source>
        <dbReference type="EMBL" id="SFJ99398.1"/>
    </source>
</evidence>
<evidence type="ECO:0000256" key="5">
    <source>
        <dbReference type="SAM" id="Phobius"/>
    </source>
</evidence>
<protein>
    <submittedName>
        <fullName evidence="6">MAPEG family protein</fullName>
    </submittedName>
</protein>
<feature type="transmembrane region" description="Helical" evidence="5">
    <location>
        <begin position="48"/>
        <end position="66"/>
    </location>
</feature>
<dbReference type="SUPFAM" id="SSF161084">
    <property type="entry name" value="MAPEG domain-like"/>
    <property type="match status" value="1"/>
</dbReference>
<feature type="transmembrane region" description="Helical" evidence="5">
    <location>
        <begin position="119"/>
        <end position="146"/>
    </location>
</feature>
<feature type="transmembrane region" description="Helical" evidence="5">
    <location>
        <begin position="166"/>
        <end position="187"/>
    </location>
</feature>
<dbReference type="Pfam" id="PF01124">
    <property type="entry name" value="MAPEG"/>
    <property type="match status" value="1"/>
</dbReference>
<dbReference type="InterPro" id="IPR023352">
    <property type="entry name" value="MAPEG-like_dom_sf"/>
</dbReference>
<dbReference type="Gene3D" id="1.20.120.550">
    <property type="entry name" value="Membrane associated eicosanoid/glutathione metabolism-like domain"/>
    <property type="match status" value="1"/>
</dbReference>
<name>A0A1I3VVJ4_9HYPH</name>
<dbReference type="InterPro" id="IPR001129">
    <property type="entry name" value="Membr-assoc_MAPEG"/>
</dbReference>
<keyword evidence="2 5" id="KW-0812">Transmembrane</keyword>
<evidence type="ECO:0000256" key="1">
    <source>
        <dbReference type="ARBA" id="ARBA00004370"/>
    </source>
</evidence>
<reference evidence="6 7" key="1">
    <citation type="submission" date="2016-10" db="EMBL/GenBank/DDBJ databases">
        <authorList>
            <person name="Varghese N."/>
            <person name="Submissions S."/>
        </authorList>
    </citation>
    <scope>NUCLEOTIDE SEQUENCE [LARGE SCALE GENOMIC DNA]</scope>
    <source>
        <strain evidence="6 7">DSM 16392</strain>
    </source>
</reference>
<evidence type="ECO:0000313" key="7">
    <source>
        <dbReference type="Proteomes" id="UP000199598"/>
    </source>
</evidence>
<comment type="subcellular location">
    <subcellularLocation>
        <location evidence="1">Membrane</location>
    </subcellularLocation>
</comment>
<dbReference type="Proteomes" id="UP000199598">
    <property type="component" value="Unassembled WGS sequence"/>
</dbReference>
<organism evidence="6 7">
    <name type="scientific">Pseudovibrio ascidiaceicola</name>
    <dbReference type="NCBI Taxonomy" id="285279"/>
    <lineage>
        <taxon>Bacteria</taxon>
        <taxon>Pseudomonadati</taxon>
        <taxon>Pseudomonadota</taxon>
        <taxon>Alphaproteobacteria</taxon>
        <taxon>Hyphomicrobiales</taxon>
        <taxon>Stappiaceae</taxon>
        <taxon>Pseudovibrio</taxon>
    </lineage>
</organism>
<proteinExistence type="predicted"/>
<sequence>MYIAEVDNSRATLMVKAYPFALIAISLLINLFVFGIKPLVITLPTPEAIEALIIAAVLLLGNHTWLMTVTELTRAKYDLATTPEEWEQKGGRPSSIAQDARDALERRHNAHRNTTENMVYFVLLGTVVAVVSPVTLMVQVWVVGFAVARLGYTYSYLSAQTGLRGLFMSLSLLSLYGMASYLVMAMFA</sequence>
<accession>A0A1I3VVJ4</accession>
<keyword evidence="3 5" id="KW-1133">Transmembrane helix</keyword>